<feature type="compositionally biased region" description="Basic and acidic residues" evidence="4">
    <location>
        <begin position="423"/>
        <end position="439"/>
    </location>
</feature>
<dbReference type="Pfam" id="PF00733">
    <property type="entry name" value="Asn_synthase"/>
    <property type="match status" value="2"/>
</dbReference>
<proteinExistence type="predicted"/>
<evidence type="ECO:0000256" key="2">
    <source>
        <dbReference type="ARBA" id="ARBA00022888"/>
    </source>
</evidence>
<dbReference type="InterPro" id="IPR029055">
    <property type="entry name" value="Ntn_hydrolases_N"/>
</dbReference>
<evidence type="ECO:0000256" key="1">
    <source>
        <dbReference type="ARBA" id="ARBA00022605"/>
    </source>
</evidence>
<evidence type="ECO:0000256" key="3">
    <source>
        <dbReference type="ARBA" id="ARBA00022962"/>
    </source>
</evidence>
<feature type="region of interest" description="Disordered" evidence="4">
    <location>
        <begin position="487"/>
        <end position="510"/>
    </location>
</feature>
<feature type="region of interest" description="Disordered" evidence="4">
    <location>
        <begin position="423"/>
        <end position="443"/>
    </location>
</feature>
<organism evidence="6">
    <name type="scientific">Pseudo-nitzschia australis</name>
    <dbReference type="NCBI Taxonomy" id="44445"/>
    <lineage>
        <taxon>Eukaryota</taxon>
        <taxon>Sar</taxon>
        <taxon>Stramenopiles</taxon>
        <taxon>Ochrophyta</taxon>
        <taxon>Bacillariophyta</taxon>
        <taxon>Bacillariophyceae</taxon>
        <taxon>Bacillariophycidae</taxon>
        <taxon>Bacillariales</taxon>
        <taxon>Bacillariaceae</taxon>
        <taxon>Pseudo-nitzschia</taxon>
    </lineage>
</organism>
<dbReference type="PANTHER" id="PTHR45937">
    <property type="entry name" value="ASPARAGINE SYNTHETASE DOMAIN-CONTAINING PROTEIN 1"/>
    <property type="match status" value="1"/>
</dbReference>
<dbReference type="Gene3D" id="3.60.20.10">
    <property type="entry name" value="Glutamine Phosphoribosylpyrophosphate, subunit 1, domain 1"/>
    <property type="match status" value="1"/>
</dbReference>
<accession>A0A7S4A9W8</accession>
<dbReference type="InterPro" id="IPR051857">
    <property type="entry name" value="Asn_synthetase_domain"/>
</dbReference>
<evidence type="ECO:0000259" key="5">
    <source>
        <dbReference type="Pfam" id="PF00733"/>
    </source>
</evidence>
<dbReference type="SUPFAM" id="SSF52402">
    <property type="entry name" value="Adenine nucleotide alpha hydrolases-like"/>
    <property type="match status" value="2"/>
</dbReference>
<dbReference type="CDD" id="cd01991">
    <property type="entry name" value="Asn_synthase_B_C"/>
    <property type="match status" value="1"/>
</dbReference>
<reference evidence="6" key="1">
    <citation type="submission" date="2021-01" db="EMBL/GenBank/DDBJ databases">
        <authorList>
            <person name="Corre E."/>
            <person name="Pelletier E."/>
            <person name="Niang G."/>
            <person name="Scheremetjew M."/>
            <person name="Finn R."/>
            <person name="Kale V."/>
            <person name="Holt S."/>
            <person name="Cochrane G."/>
            <person name="Meng A."/>
            <person name="Brown T."/>
            <person name="Cohen L."/>
        </authorList>
    </citation>
    <scope>NUCLEOTIDE SEQUENCE</scope>
    <source>
        <strain evidence="6">10249 10 AB</strain>
    </source>
</reference>
<keyword evidence="2" id="KW-0061">Asparagine biosynthesis</keyword>
<protein>
    <recommendedName>
        <fullName evidence="5">Asparagine synthetase domain-containing protein</fullName>
    </recommendedName>
</protein>
<feature type="domain" description="Asparagine synthetase" evidence="5">
    <location>
        <begin position="375"/>
        <end position="437"/>
    </location>
</feature>
<dbReference type="InterPro" id="IPR014729">
    <property type="entry name" value="Rossmann-like_a/b/a_fold"/>
</dbReference>
<feature type="compositionally biased region" description="Polar residues" evidence="4">
    <location>
        <begin position="100"/>
        <end position="118"/>
    </location>
</feature>
<keyword evidence="1" id="KW-0028">Amino-acid biosynthesis</keyword>
<sequence length="742" mass="83343">MCGINLLVWKDKSCDFCQRLFGHEHDHLESNVDNDGNDHVLEFCDDNLRRRGPDAQRNISTVTHPGYHRIQCAASVLQMRAELLEQPVSFVPAWTKSKDSSTANNTEGSKNYDEQQQQNKEEQGAYLCWNGEIYQQLPSSSSQQSKDVVDKEEAFMYDVADTTIVVNHLQSPISIDSNAIASFEDLGVDNLEPCARTSPTSVSPEQHHIANVMARFYNAEFAFCVLTQNGVYYGRDRWGRRSLLLWRCPRNCGSFQLVSVAEELPLSIVSSSLSEATPTATKTPGESPLECKTTVAQEWIEVPPGTVHSISFSQSAEKNVAVFYPKASFSLPRLPKDFPLPPIPNRNSDTTQTPPLATAAISNRLWKASLELEFHLRRAVTMRLDQSSRRRSTGVLFSGGVDSVVLAALAADILSSRYRVEKQETKLEHETKSEPESKTGESLSMKKLTVPILHLYNVSFGPNPEKSADRKAALKSYQTLREKYQNSSNRYNCQADDNKDYNGGNDIIDSDEADDEDCDIKIAFRDIVVEWEDICRTESHIRTLLSPKHTVMDVNIATALWFASRGTAAQRTIETNYKEGYKDSNNNDGNNDRSPRVLLLGMGADELMGGYGRHRKAYEKGGWEELQKELTMDQNRLWERNCGRDDRLCSDHGREARFPFLDAHVVRFLQEGMASEDGLVCDFTLPPGVGDKQILRLVAERLGLEHASGLVKRAIQFGSRISHLSDTKRFGSRRKAKGAMKI</sequence>
<dbReference type="EMBL" id="HBIX01001775">
    <property type="protein sequence ID" value="CAE0708597.1"/>
    <property type="molecule type" value="Transcribed_RNA"/>
</dbReference>
<name>A0A7S4A9W8_9STRA</name>
<feature type="region of interest" description="Disordered" evidence="4">
    <location>
        <begin position="95"/>
        <end position="119"/>
    </location>
</feature>
<gene>
    <name evidence="6" type="ORF">PAUS00366_LOCUS1317</name>
</gene>
<dbReference type="AlphaFoldDB" id="A0A7S4A9W8"/>
<evidence type="ECO:0000313" key="6">
    <source>
        <dbReference type="EMBL" id="CAE0708597.1"/>
    </source>
</evidence>
<dbReference type="PANTHER" id="PTHR45937:SF1">
    <property type="entry name" value="ASPARAGINE SYNTHETASE DOMAIN-CONTAINING PROTEIN 1"/>
    <property type="match status" value="1"/>
</dbReference>
<keyword evidence="3" id="KW-0315">Glutamine amidotransferase</keyword>
<dbReference type="GO" id="GO:0004066">
    <property type="term" value="F:asparagine synthase (glutamine-hydrolyzing) activity"/>
    <property type="evidence" value="ECO:0007669"/>
    <property type="project" value="InterPro"/>
</dbReference>
<dbReference type="Gene3D" id="3.40.50.620">
    <property type="entry name" value="HUPs"/>
    <property type="match status" value="1"/>
</dbReference>
<dbReference type="GO" id="GO:0006529">
    <property type="term" value="P:asparagine biosynthetic process"/>
    <property type="evidence" value="ECO:0007669"/>
    <property type="project" value="UniProtKB-KW"/>
</dbReference>
<feature type="domain" description="Asparagine synthetase" evidence="5">
    <location>
        <begin position="596"/>
        <end position="668"/>
    </location>
</feature>
<dbReference type="InterPro" id="IPR001962">
    <property type="entry name" value="Asn_synthase"/>
</dbReference>
<evidence type="ECO:0000256" key="4">
    <source>
        <dbReference type="SAM" id="MobiDB-lite"/>
    </source>
</evidence>